<dbReference type="EMBL" id="PYWC01000033">
    <property type="protein sequence ID" value="PWW76456.1"/>
    <property type="molecule type" value="Genomic_DNA"/>
</dbReference>
<dbReference type="Proteomes" id="UP000246991">
    <property type="component" value="Unassembled WGS sequence"/>
</dbReference>
<evidence type="ECO:0000313" key="2">
    <source>
        <dbReference type="EMBL" id="PWW76456.1"/>
    </source>
</evidence>
<keyword evidence="1" id="KW-0472">Membrane</keyword>
<dbReference type="AlphaFoldDB" id="A0A317SSU7"/>
<evidence type="ECO:0000256" key="1">
    <source>
        <dbReference type="SAM" id="Phobius"/>
    </source>
</evidence>
<organism evidence="2 3">
    <name type="scientific">Tuber magnatum</name>
    <name type="common">white Piedmont truffle</name>
    <dbReference type="NCBI Taxonomy" id="42249"/>
    <lineage>
        <taxon>Eukaryota</taxon>
        <taxon>Fungi</taxon>
        <taxon>Dikarya</taxon>
        <taxon>Ascomycota</taxon>
        <taxon>Pezizomycotina</taxon>
        <taxon>Pezizomycetes</taxon>
        <taxon>Pezizales</taxon>
        <taxon>Tuberaceae</taxon>
        <taxon>Tuber</taxon>
    </lineage>
</organism>
<accession>A0A317SSU7</accession>
<keyword evidence="3" id="KW-1185">Reference proteome</keyword>
<evidence type="ECO:0000313" key="3">
    <source>
        <dbReference type="Proteomes" id="UP000246991"/>
    </source>
</evidence>
<feature type="transmembrane region" description="Helical" evidence="1">
    <location>
        <begin position="30"/>
        <end position="47"/>
    </location>
</feature>
<keyword evidence="1" id="KW-0812">Transmembrane</keyword>
<feature type="non-terminal residue" evidence="2">
    <location>
        <position position="1"/>
    </location>
</feature>
<keyword evidence="1" id="KW-1133">Transmembrane helix</keyword>
<reference evidence="2 3" key="1">
    <citation type="submission" date="2018-03" db="EMBL/GenBank/DDBJ databases">
        <title>Genomes of Pezizomycetes fungi and the evolution of truffles.</title>
        <authorList>
            <person name="Murat C."/>
            <person name="Payen T."/>
            <person name="Noel B."/>
            <person name="Kuo A."/>
            <person name="Martin F.M."/>
        </authorList>
    </citation>
    <scope>NUCLEOTIDE SEQUENCE [LARGE SCALE GENOMIC DNA]</scope>
    <source>
        <strain evidence="2">091103-1</strain>
    </source>
</reference>
<sequence>KVIAIRRSPEKSRLSSIHFFLSPIPFLPPNFMFVCFPSLSVCMYYVCQLSKG</sequence>
<protein>
    <submittedName>
        <fullName evidence="2">Uncharacterized protein</fullName>
    </submittedName>
</protein>
<gene>
    <name evidence="2" type="ORF">C7212DRAFT_317964</name>
</gene>
<comment type="caution">
    <text evidence="2">The sequence shown here is derived from an EMBL/GenBank/DDBJ whole genome shotgun (WGS) entry which is preliminary data.</text>
</comment>
<proteinExistence type="predicted"/>
<dbReference type="OrthoDB" id="5407305at2759"/>
<name>A0A317SSU7_9PEZI</name>